<feature type="domain" description="HTH gntR-type" evidence="8">
    <location>
        <begin position="12"/>
        <end position="80"/>
    </location>
</feature>
<keyword evidence="5" id="KW-0805">Transcription regulation</keyword>
<dbReference type="InterPro" id="IPR000524">
    <property type="entry name" value="Tscrpt_reg_HTH_GntR"/>
</dbReference>
<dbReference type="Pfam" id="PF00155">
    <property type="entry name" value="Aminotran_1_2"/>
    <property type="match status" value="1"/>
</dbReference>
<dbReference type="SMART" id="SM00345">
    <property type="entry name" value="HTH_GNTR"/>
    <property type="match status" value="1"/>
</dbReference>
<dbReference type="InterPro" id="IPR015424">
    <property type="entry name" value="PyrdxlP-dep_Trfase"/>
</dbReference>
<dbReference type="Gene3D" id="3.40.640.10">
    <property type="entry name" value="Type I PLP-dependent aspartate aminotransferase-like (Major domain)"/>
    <property type="match status" value="1"/>
</dbReference>
<dbReference type="Proteomes" id="UP000596049">
    <property type="component" value="Chromosome"/>
</dbReference>
<dbReference type="RefSeq" id="WP_053596818.1">
    <property type="nucleotide sequence ID" value="NZ_CP067341.1"/>
</dbReference>
<dbReference type="InterPro" id="IPR015421">
    <property type="entry name" value="PyrdxlP-dep_Trfase_major"/>
</dbReference>
<dbReference type="Pfam" id="PF00392">
    <property type="entry name" value="GntR"/>
    <property type="match status" value="1"/>
</dbReference>
<keyword evidence="3 9" id="KW-0032">Aminotransferase</keyword>
<dbReference type="InterPro" id="IPR036390">
    <property type="entry name" value="WH_DNA-bd_sf"/>
</dbReference>
<evidence type="ECO:0000313" key="9">
    <source>
        <dbReference type="EMBL" id="QQP14452.1"/>
    </source>
</evidence>
<evidence type="ECO:0000256" key="2">
    <source>
        <dbReference type="ARBA" id="ARBA00005384"/>
    </source>
</evidence>
<keyword evidence="6" id="KW-0238">DNA-binding</keyword>
<evidence type="ECO:0000256" key="5">
    <source>
        <dbReference type="ARBA" id="ARBA00023015"/>
    </source>
</evidence>
<dbReference type="InterPro" id="IPR051446">
    <property type="entry name" value="HTH_trans_reg/aminotransferase"/>
</dbReference>
<proteinExistence type="inferred from homology"/>
<dbReference type="EMBL" id="CP067341">
    <property type="protein sequence ID" value="QQP14452.1"/>
    <property type="molecule type" value="Genomic_DNA"/>
</dbReference>
<evidence type="ECO:0000259" key="8">
    <source>
        <dbReference type="PROSITE" id="PS50949"/>
    </source>
</evidence>
<accession>A0ABX7AYA4</accession>
<sequence length="462" mass="53780">MKDFIFLFTDEEAKYKQIYEQVKWLIEQGRLKTNDSLPSIRRLADTLHVSRNTMLTAYEQLVAEGYIRGERRKGYFVNEFEQVFLQEEERSSLTQKTHNNGEDIIIDFRAGAVDQQQFPLKAWRQMANQVLPLKNCYEYGDPFGEPFLKEQLVHYLLQARGVHVHAEDIIIGSSTQQMLIDLGFLFKQDFPSVILEDPGYNGAREAFKMHGFHIETLPVLENGAQLEHLAHLHSRLLYVTPSHHFPYGVSMSIQQRQALIQWAKKVDGYILEDDYDGEFRYTQRPFPALASIDKSRVIYMGTFSKSFLPAIRLSYMVLPKALVHPYKERFAHFEQNASTLHQLTMAKFMEQGEWTRHIKRMRIIYKHKINGLVAELNKQFGEKITLLGEQSGLYILVKVHSQLSEEQLIHNAEQYGVKVYPTSPYFQQQPCSVPIIQLGFSKLKMEEIILGVQLLKKAWVME</sequence>
<evidence type="ECO:0000256" key="6">
    <source>
        <dbReference type="ARBA" id="ARBA00023125"/>
    </source>
</evidence>
<dbReference type="Gene3D" id="1.10.10.10">
    <property type="entry name" value="Winged helix-like DNA-binding domain superfamily/Winged helix DNA-binding domain"/>
    <property type="match status" value="1"/>
</dbReference>
<reference evidence="9 10" key="1">
    <citation type="submission" date="2020-01" db="EMBL/GenBank/DDBJ databases">
        <authorList>
            <person name="Liu G."/>
            <person name="Liu B."/>
        </authorList>
    </citation>
    <scope>NUCLEOTIDE SEQUENCE [LARGE SCALE GENOMIC DNA]</scope>
    <source>
        <strain evidence="9 10">FJAT-51161</strain>
    </source>
</reference>
<evidence type="ECO:0000256" key="7">
    <source>
        <dbReference type="ARBA" id="ARBA00023163"/>
    </source>
</evidence>
<dbReference type="PANTHER" id="PTHR46577:SF1">
    <property type="entry name" value="HTH-TYPE TRANSCRIPTIONAL REGULATORY PROTEIN GABR"/>
    <property type="match status" value="1"/>
</dbReference>
<dbReference type="PROSITE" id="PS50949">
    <property type="entry name" value="HTH_GNTR"/>
    <property type="match status" value="1"/>
</dbReference>
<name>A0ABX7AYA4_9BACI</name>
<keyword evidence="10" id="KW-1185">Reference proteome</keyword>
<dbReference type="InterPro" id="IPR004839">
    <property type="entry name" value="Aminotransferase_I/II_large"/>
</dbReference>
<protein>
    <submittedName>
        <fullName evidence="9">PLP-dependent aminotransferase family protein</fullName>
    </submittedName>
</protein>
<evidence type="ECO:0000313" key="10">
    <source>
        <dbReference type="Proteomes" id="UP000596049"/>
    </source>
</evidence>
<dbReference type="PANTHER" id="PTHR46577">
    <property type="entry name" value="HTH-TYPE TRANSCRIPTIONAL REGULATORY PROTEIN GABR"/>
    <property type="match status" value="1"/>
</dbReference>
<organism evidence="9 10">
    <name type="scientific">Lysinibacillus agricola</name>
    <dbReference type="NCBI Taxonomy" id="2590012"/>
    <lineage>
        <taxon>Bacteria</taxon>
        <taxon>Bacillati</taxon>
        <taxon>Bacillota</taxon>
        <taxon>Bacilli</taxon>
        <taxon>Bacillales</taxon>
        <taxon>Bacillaceae</taxon>
        <taxon>Lysinibacillus</taxon>
    </lineage>
</organism>
<dbReference type="SUPFAM" id="SSF46785">
    <property type="entry name" value="Winged helix' DNA-binding domain"/>
    <property type="match status" value="1"/>
</dbReference>
<evidence type="ECO:0000256" key="1">
    <source>
        <dbReference type="ARBA" id="ARBA00001933"/>
    </source>
</evidence>
<dbReference type="GO" id="GO:0008483">
    <property type="term" value="F:transaminase activity"/>
    <property type="evidence" value="ECO:0007669"/>
    <property type="project" value="UniProtKB-KW"/>
</dbReference>
<evidence type="ECO:0000256" key="4">
    <source>
        <dbReference type="ARBA" id="ARBA00022898"/>
    </source>
</evidence>
<comment type="similarity">
    <text evidence="2">In the C-terminal section; belongs to the class-I pyridoxal-phosphate-dependent aminotransferase family.</text>
</comment>
<gene>
    <name evidence="9" type="ORF">FJQ98_10805</name>
</gene>
<dbReference type="SUPFAM" id="SSF53383">
    <property type="entry name" value="PLP-dependent transferases"/>
    <property type="match status" value="1"/>
</dbReference>
<keyword evidence="4" id="KW-0663">Pyridoxal phosphate</keyword>
<dbReference type="CDD" id="cd00609">
    <property type="entry name" value="AAT_like"/>
    <property type="match status" value="1"/>
</dbReference>
<keyword evidence="3 9" id="KW-0808">Transferase</keyword>
<dbReference type="InterPro" id="IPR036388">
    <property type="entry name" value="WH-like_DNA-bd_sf"/>
</dbReference>
<dbReference type="CDD" id="cd07377">
    <property type="entry name" value="WHTH_GntR"/>
    <property type="match status" value="1"/>
</dbReference>
<comment type="cofactor">
    <cofactor evidence="1">
        <name>pyridoxal 5'-phosphate</name>
        <dbReference type="ChEBI" id="CHEBI:597326"/>
    </cofactor>
</comment>
<keyword evidence="7" id="KW-0804">Transcription</keyword>
<dbReference type="PRINTS" id="PR00035">
    <property type="entry name" value="HTHGNTR"/>
</dbReference>
<evidence type="ECO:0000256" key="3">
    <source>
        <dbReference type="ARBA" id="ARBA00022576"/>
    </source>
</evidence>